<evidence type="ECO:0000313" key="10">
    <source>
        <dbReference type="WBParaSite" id="ALUE_0001036801-mRNA-1"/>
    </source>
</evidence>
<organism evidence="9 10">
    <name type="scientific">Ascaris lumbricoides</name>
    <name type="common">Giant roundworm</name>
    <dbReference type="NCBI Taxonomy" id="6252"/>
    <lineage>
        <taxon>Eukaryota</taxon>
        <taxon>Metazoa</taxon>
        <taxon>Ecdysozoa</taxon>
        <taxon>Nematoda</taxon>
        <taxon>Chromadorea</taxon>
        <taxon>Rhabditida</taxon>
        <taxon>Spirurina</taxon>
        <taxon>Ascaridomorpha</taxon>
        <taxon>Ascaridoidea</taxon>
        <taxon>Ascarididae</taxon>
        <taxon>Ascaris</taxon>
    </lineage>
</organism>
<keyword evidence="7" id="KW-0496">Mitochondrion</keyword>
<dbReference type="GO" id="GO:0005743">
    <property type="term" value="C:mitochondrial inner membrane"/>
    <property type="evidence" value="ECO:0007669"/>
    <property type="project" value="TreeGrafter"/>
</dbReference>
<evidence type="ECO:0000256" key="6">
    <source>
        <dbReference type="ARBA" id="ARBA00022989"/>
    </source>
</evidence>
<dbReference type="GO" id="GO:1990542">
    <property type="term" value="P:mitochondrial transmembrane transport"/>
    <property type="evidence" value="ECO:0007669"/>
    <property type="project" value="TreeGrafter"/>
</dbReference>
<dbReference type="InterPro" id="IPR004686">
    <property type="entry name" value="Mtc"/>
</dbReference>
<sequence>MIKRSEKLPSTKRMIIQRFVPLPATSLASSLNIICMRWNEIDSGIEVYDDRRNVVGISKVAAKQISVSRLEPEIQERTTQSVLHYNRGL</sequence>
<keyword evidence="3" id="KW-0813">Transport</keyword>
<keyword evidence="6" id="KW-1133">Transmembrane helix</keyword>
<dbReference type="AlphaFoldDB" id="A0A0M3I1X3"/>
<dbReference type="PANTHER" id="PTHR11153">
    <property type="entry name" value="SIDEROFLEXIN"/>
    <property type="match status" value="1"/>
</dbReference>
<name>A0A0M3I1X3_ASCLU</name>
<evidence type="ECO:0000313" key="9">
    <source>
        <dbReference type="Proteomes" id="UP000036681"/>
    </source>
</evidence>
<keyword evidence="8" id="KW-0472">Membrane</keyword>
<evidence type="ECO:0000256" key="7">
    <source>
        <dbReference type="ARBA" id="ARBA00023128"/>
    </source>
</evidence>
<dbReference type="PANTHER" id="PTHR11153:SF6">
    <property type="entry name" value="SIDEROFLEXIN-5"/>
    <property type="match status" value="1"/>
</dbReference>
<dbReference type="Proteomes" id="UP000036681">
    <property type="component" value="Unplaced"/>
</dbReference>
<comment type="subcellular location">
    <subcellularLocation>
        <location evidence="1">Mitochondrion membrane</location>
        <topology evidence="1">Multi-pass membrane protein</topology>
    </subcellularLocation>
</comment>
<evidence type="ECO:0000256" key="3">
    <source>
        <dbReference type="ARBA" id="ARBA00022448"/>
    </source>
</evidence>
<keyword evidence="4" id="KW-0812">Transmembrane</keyword>
<evidence type="ECO:0000256" key="2">
    <source>
        <dbReference type="ARBA" id="ARBA00005974"/>
    </source>
</evidence>
<keyword evidence="9" id="KW-1185">Reference proteome</keyword>
<proteinExistence type="inferred from homology"/>
<dbReference type="Pfam" id="PF03820">
    <property type="entry name" value="SFXNs"/>
    <property type="match status" value="1"/>
</dbReference>
<dbReference type="GO" id="GO:0006865">
    <property type="term" value="P:amino acid transport"/>
    <property type="evidence" value="ECO:0007669"/>
    <property type="project" value="UniProtKB-KW"/>
</dbReference>
<accession>A0A0M3I1X3</accession>
<dbReference type="WBParaSite" id="ALUE_0001036801-mRNA-1">
    <property type="protein sequence ID" value="ALUE_0001036801-mRNA-1"/>
    <property type="gene ID" value="ALUE_0001036801"/>
</dbReference>
<protein>
    <submittedName>
        <fullName evidence="10">CBS domain-containing protein</fullName>
    </submittedName>
</protein>
<keyword evidence="5" id="KW-0029">Amino-acid transport</keyword>
<comment type="similarity">
    <text evidence="2">Belongs to the sideroflexin family.</text>
</comment>
<dbReference type="GO" id="GO:0015075">
    <property type="term" value="F:monoatomic ion transmembrane transporter activity"/>
    <property type="evidence" value="ECO:0007669"/>
    <property type="project" value="InterPro"/>
</dbReference>
<evidence type="ECO:0000256" key="8">
    <source>
        <dbReference type="ARBA" id="ARBA00023136"/>
    </source>
</evidence>
<evidence type="ECO:0000256" key="1">
    <source>
        <dbReference type="ARBA" id="ARBA00004225"/>
    </source>
</evidence>
<reference evidence="10" key="1">
    <citation type="submission" date="2017-02" db="UniProtKB">
        <authorList>
            <consortium name="WormBaseParasite"/>
        </authorList>
    </citation>
    <scope>IDENTIFICATION</scope>
</reference>
<evidence type="ECO:0000256" key="5">
    <source>
        <dbReference type="ARBA" id="ARBA00022970"/>
    </source>
</evidence>
<evidence type="ECO:0000256" key="4">
    <source>
        <dbReference type="ARBA" id="ARBA00022692"/>
    </source>
</evidence>